<dbReference type="GO" id="GO:0051539">
    <property type="term" value="F:4 iron, 4 sulfur cluster binding"/>
    <property type="evidence" value="ECO:0007669"/>
    <property type="project" value="UniProtKB-KW"/>
</dbReference>
<keyword evidence="8" id="KW-0235">DNA replication</keyword>
<dbReference type="GO" id="GO:0005634">
    <property type="term" value="C:nucleus"/>
    <property type="evidence" value="ECO:0007669"/>
    <property type="project" value="UniProtKB-SubCell"/>
</dbReference>
<feature type="compositionally biased region" description="Basic and acidic residues" evidence="26">
    <location>
        <begin position="736"/>
        <end position="745"/>
    </location>
</feature>
<dbReference type="CDD" id="cd18808">
    <property type="entry name" value="SF1_C_Upf1"/>
    <property type="match status" value="1"/>
</dbReference>
<keyword evidence="13" id="KW-0227">DNA damage</keyword>
<evidence type="ECO:0000313" key="32">
    <source>
        <dbReference type="Proteomes" id="UP000887568"/>
    </source>
</evidence>
<protein>
    <recommendedName>
        <fullName evidence="6">DNA replication ATP-dependent helicase/nuclease DNA2</fullName>
        <ecNumber evidence="5">3.6.4.12</ecNumber>
    </recommendedName>
    <alternativeName>
        <fullName evidence="24">DNA replication ATP-dependent helicase-like homolog</fullName>
    </alternativeName>
</protein>
<keyword evidence="10" id="KW-0479">Metal-binding</keyword>
<keyword evidence="19" id="KW-0238">DNA-binding</keyword>
<dbReference type="FunFam" id="3.40.50.300:FF:001170">
    <property type="entry name" value="DNA replication helicase Dna2"/>
    <property type="match status" value="1"/>
</dbReference>
<dbReference type="GO" id="GO:0003677">
    <property type="term" value="F:DNA binding"/>
    <property type="evidence" value="ECO:0007669"/>
    <property type="project" value="UniProtKB-KW"/>
</dbReference>
<dbReference type="CTD" id="1763"/>
<feature type="compositionally biased region" description="Polar residues" evidence="26">
    <location>
        <begin position="236"/>
        <end position="248"/>
    </location>
</feature>
<evidence type="ECO:0000256" key="26">
    <source>
        <dbReference type="SAM" id="MobiDB-lite"/>
    </source>
</evidence>
<name>A0A913Z5N7_PATMI</name>
<dbReference type="GO" id="GO:0017116">
    <property type="term" value="F:single-stranded DNA helicase activity"/>
    <property type="evidence" value="ECO:0007669"/>
    <property type="project" value="InterPro"/>
</dbReference>
<dbReference type="EC" id="3.6.4.12" evidence="5"/>
<dbReference type="InterPro" id="IPR014808">
    <property type="entry name" value="DNA_replication_fac_Dna2_N"/>
</dbReference>
<evidence type="ECO:0000256" key="19">
    <source>
        <dbReference type="ARBA" id="ARBA00023125"/>
    </source>
</evidence>
<dbReference type="InterPro" id="IPR026851">
    <property type="entry name" value="Dna2/JHS1_DEXXQ-box"/>
</dbReference>
<feature type="compositionally biased region" description="Basic and acidic residues" evidence="26">
    <location>
        <begin position="707"/>
        <end position="726"/>
    </location>
</feature>
<feature type="compositionally biased region" description="Polar residues" evidence="26">
    <location>
        <begin position="696"/>
        <end position="705"/>
    </location>
</feature>
<feature type="region of interest" description="Disordered" evidence="26">
    <location>
        <begin position="223"/>
        <end position="299"/>
    </location>
</feature>
<keyword evidence="32" id="KW-1185">Reference proteome</keyword>
<evidence type="ECO:0000256" key="20">
    <source>
        <dbReference type="ARBA" id="ARBA00023128"/>
    </source>
</evidence>
<dbReference type="InterPro" id="IPR041677">
    <property type="entry name" value="DNA2/NAM7_AAA_11"/>
</dbReference>
<evidence type="ECO:0000259" key="27">
    <source>
        <dbReference type="Pfam" id="PF08696"/>
    </source>
</evidence>
<dbReference type="PANTHER" id="PTHR10887:SF433">
    <property type="entry name" value="DNA REPLICATION ATP-DEPENDENT HELICASE_NUCLEASE DNA2"/>
    <property type="match status" value="1"/>
</dbReference>
<feature type="domain" description="DNA2/NAM7 helicase helicase" evidence="28">
    <location>
        <begin position="1413"/>
        <end position="1503"/>
    </location>
</feature>
<feature type="region of interest" description="Disordered" evidence="26">
    <location>
        <begin position="672"/>
        <end position="765"/>
    </location>
</feature>
<dbReference type="Pfam" id="PF13087">
    <property type="entry name" value="AAA_12"/>
    <property type="match status" value="1"/>
</dbReference>
<feature type="domain" description="DNA2 rift barrel" evidence="30">
    <location>
        <begin position="1253"/>
        <end position="1354"/>
    </location>
</feature>
<keyword evidence="23" id="KW-0511">Multifunctional enzyme</keyword>
<evidence type="ECO:0000256" key="4">
    <source>
        <dbReference type="ARBA" id="ARBA00007913"/>
    </source>
</evidence>
<dbReference type="GO" id="GO:0005524">
    <property type="term" value="F:ATP binding"/>
    <property type="evidence" value="ECO:0007669"/>
    <property type="project" value="UniProtKB-KW"/>
</dbReference>
<evidence type="ECO:0000256" key="18">
    <source>
        <dbReference type="ARBA" id="ARBA00023014"/>
    </source>
</evidence>
<dbReference type="InterPro" id="IPR045055">
    <property type="entry name" value="DNA2/NAM7-like"/>
</dbReference>
<dbReference type="GeneID" id="119721227"/>
<dbReference type="GO" id="GO:0046872">
    <property type="term" value="F:metal ion binding"/>
    <property type="evidence" value="ECO:0007669"/>
    <property type="project" value="UniProtKB-KW"/>
</dbReference>
<organism evidence="31 32">
    <name type="scientific">Patiria miniata</name>
    <name type="common">Bat star</name>
    <name type="synonym">Asterina miniata</name>
    <dbReference type="NCBI Taxonomy" id="46514"/>
    <lineage>
        <taxon>Eukaryota</taxon>
        <taxon>Metazoa</taxon>
        <taxon>Echinodermata</taxon>
        <taxon>Eleutherozoa</taxon>
        <taxon>Asterozoa</taxon>
        <taxon>Asteroidea</taxon>
        <taxon>Valvatacea</taxon>
        <taxon>Valvatida</taxon>
        <taxon>Asterinidae</taxon>
        <taxon>Patiria</taxon>
    </lineage>
</organism>
<feature type="region of interest" description="Disordered" evidence="26">
    <location>
        <begin position="119"/>
        <end position="144"/>
    </location>
</feature>
<evidence type="ECO:0000256" key="1">
    <source>
        <dbReference type="ARBA" id="ARBA00001966"/>
    </source>
</evidence>
<feature type="region of interest" description="Disordered" evidence="26">
    <location>
        <begin position="477"/>
        <end position="497"/>
    </location>
</feature>
<dbReference type="Pfam" id="PF13086">
    <property type="entry name" value="AAA_11"/>
    <property type="match status" value="2"/>
</dbReference>
<keyword evidence="15" id="KW-0347">Helicase</keyword>
<keyword evidence="20" id="KW-0496">Mitochondrion</keyword>
<dbReference type="FunFam" id="3.40.50.300:FF:000789">
    <property type="entry name" value="DNA replication ATP-dependent helicase/nuclease DNA2"/>
    <property type="match status" value="1"/>
</dbReference>
<comment type="subcellular location">
    <subcellularLocation>
        <location evidence="3">Mitochondrion</location>
    </subcellularLocation>
    <subcellularLocation>
        <location evidence="2">Nucleus</location>
    </subcellularLocation>
</comment>
<dbReference type="InterPro" id="IPR048459">
    <property type="entry name" value="DNA2_Rift"/>
</dbReference>
<keyword evidence="7" id="KW-0004">4Fe-4S</keyword>
<evidence type="ECO:0000256" key="21">
    <source>
        <dbReference type="ARBA" id="ARBA00023204"/>
    </source>
</evidence>
<keyword evidence="21" id="KW-0234">DNA repair</keyword>
<keyword evidence="14" id="KW-0378">Hydrolase</keyword>
<feature type="domain" description="DNA replication factor Dna2 N-terminal" evidence="27">
    <location>
        <begin position="853"/>
        <end position="1060"/>
    </location>
</feature>
<dbReference type="GO" id="GO:0006281">
    <property type="term" value="P:DNA repair"/>
    <property type="evidence" value="ECO:0007669"/>
    <property type="project" value="UniProtKB-KW"/>
</dbReference>
<keyword evidence="12" id="KW-0255">Endonuclease</keyword>
<evidence type="ECO:0000256" key="7">
    <source>
        <dbReference type="ARBA" id="ARBA00022485"/>
    </source>
</evidence>
<evidence type="ECO:0000256" key="6">
    <source>
        <dbReference type="ARBA" id="ARBA00021516"/>
    </source>
</evidence>
<keyword evidence="18" id="KW-0411">Iron-sulfur</keyword>
<feature type="region of interest" description="Disordered" evidence="26">
    <location>
        <begin position="586"/>
        <end position="611"/>
    </location>
</feature>
<evidence type="ECO:0000256" key="25">
    <source>
        <dbReference type="ARBA" id="ARBA00047995"/>
    </source>
</evidence>
<dbReference type="OMA" id="HNDENAC"/>
<feature type="compositionally biased region" description="Basic and acidic residues" evidence="26">
    <location>
        <begin position="119"/>
        <end position="132"/>
    </location>
</feature>
<evidence type="ECO:0000256" key="8">
    <source>
        <dbReference type="ARBA" id="ARBA00022705"/>
    </source>
</evidence>
<evidence type="ECO:0000256" key="10">
    <source>
        <dbReference type="ARBA" id="ARBA00022723"/>
    </source>
</evidence>
<evidence type="ECO:0000259" key="29">
    <source>
        <dbReference type="Pfam" id="PF13087"/>
    </source>
</evidence>
<proteinExistence type="inferred from homology"/>
<dbReference type="InterPro" id="IPR041679">
    <property type="entry name" value="DNA2/NAM7-like_C"/>
</dbReference>
<sequence length="1843" mass="204025">MGKTLKKSETGTGVKGQTSLNSFFSKKPPGGQSKLFTQVLPGSKPCTALPQKATAPLPKCHKLDDDYSDFQPRKKQKSPPIPTGKSIKPGRTIQQTKDNQTTRKFDLRCERQGRLDSLHARHQQQDEAKKNIEINGSDNDTKAVSVGNIQNVGNTHQDLSDHGLSLVSKVNSMLKTKASGCVKPQDPAGGNYGNTVSQESQGSPITVIPETPEAILNSDRTRPKFTKLPHKDDSTPIRNLGTTLSTFVPETPSAEPERVNKAKTLSRLRQDSTPKRGGVRAKGVGLGRSRDESQCEKKSSSFKLFGDSAGLHADEGSGESQDLLQEMLEEFAQSAKRKDGRSRLPSQQKSLEHGVTKTQGILSKSGRNPFANKSKGLVSKPSTFQESRLNLSAANVPSINLKSPQHIHEDLEETLKPPTGCDLEEDEKQDIDPLEEMLQEYAASSSVMPCLDSTIAGQSTTMSKMTSLGDRPMLQAKRPSSKLSRTLRKKQRSGSSPAKHLNLIMAEIVGDSTSDHQTVLPDVVISTDKIDLVRDIPNQNSVNYPSEEDLFRQSTENSANPFALKPSKVKLKAAVMHKPGSCQSKMAASKTWLTTRKRSPSKGNSPYAKRLSTNHPSWEVYNYDTDMFTKENSPFQQGDMIPQCTDSKKPFIGTSAKKSLFQKEKENLLSLDSEISEGSPSGSDASPRNLADRTNILDTTGTASTVMKEKISPNAVRLKEKSRDFESAGANGNKTVESDQHREPAGAENDDDLLWPEDVRPSQGTGALWESQLNDSLLAAMDMECLESAENSEENLDSMEAQVTRDFNLLSPFKSVSQQKKEASLPADLNRYRVTGIQDCGSEKVLQLLCLTEHKKRSCRLKGTWLNTLVEEGDTVAVHGRFDSAGMCTVDQQNNFLVVHPDRLLTGTNVSRSIRCMRRSVLSEKFKGMDRASKPMLLGTMLHEVFDKAIERRNFNEEGLLKIVDRVSHQLAYLKDMYAVGMTEQNVLDEAQEYVGTMKQWAERYLQPMPKQSAAIDVKMPGQHNSEKCNICVSTVKEIEETVWSPRWGTKGKVDLTVEVKIHQRKPHGKKTQMTVPLELKTGRQTNSIEHRSQLVLYSLMLGDIHDGPASDLGLLLYLKTGAMLSVPANHMDKRELIHLRNQLAYYINLRAKLAVDGTWTLPRLPAPIEDDFTCGHCPHLVSCAMLQRIESEKGVGHQLSEAGYQFFSEQLGHLSPSHMEYFSRWYLLCTLEGMAVEKKNHTKHIWSTAAQERELSSGGHCLSGLLLAGCRHNKTQDSYHVTFKRSPHHPDKSLLGFQVSTGDRVAVSVEGTRRIATCTGFVESITSMEVTIKSERPLKSNRSGSQFFRMDKDDAYNSMASSLVNLARLLLSDENAYRLRKLVVDLSEPQFDNQPQIPDSAKTKVAEILGSLNSDQQTAIKAVLRCQDYTLIIGMPGTGKTTTIVALVRILCACDLSVLLTSYTHSAVDNILLKLTKFGISPLRLGEVHRVHPELTAYTEKEVLGGAKSVQQLASLLETKLVVATTCLGAKHTLLTRRKFDVCIVDEASQISQLVCLGPLFHARRFVLVGDHKQLPPLVQSTVARQLGMDESLFQRLGVQHEANPLATVQLSLQYRMNSDIMMLSNTLVYDGKLRCGNEKVAMTTLNLPKWDTFKSDFRLGPGDNSWVLQALQPATTVCFLNTDKQVKYPESSNEKHTVNSAEAMLVKHLVQCLMKCGCEAGHIGIISPYRNQCKLLGTMLGEGIEVNTVDKYQGRDKDVIIVSFVAKDQQSETGFLLQDIRRLNVALTRAKHKLILIGCIRALRKNAPMEKLMDCLQTIDSISTLPVDACSACIPSSWGKT</sequence>
<evidence type="ECO:0000256" key="13">
    <source>
        <dbReference type="ARBA" id="ARBA00022763"/>
    </source>
</evidence>
<dbReference type="CDD" id="cd22318">
    <property type="entry name" value="DNA2_N-like"/>
    <property type="match status" value="1"/>
</dbReference>
<feature type="compositionally biased region" description="Basic and acidic residues" evidence="26">
    <location>
        <begin position="288"/>
        <end position="299"/>
    </location>
</feature>
<feature type="domain" description="DNA2/NAM7 helicase-like C-terminal" evidence="29">
    <location>
        <begin position="1590"/>
        <end position="1801"/>
    </location>
</feature>
<dbReference type="InterPro" id="IPR047187">
    <property type="entry name" value="SF1_C_Upf1"/>
</dbReference>
<keyword evidence="22" id="KW-0539">Nucleus</keyword>
<comment type="cofactor">
    <cofactor evidence="1">
        <name>[4Fe-4S] cluster</name>
        <dbReference type="ChEBI" id="CHEBI:49883"/>
    </cofactor>
</comment>
<evidence type="ECO:0000256" key="22">
    <source>
        <dbReference type="ARBA" id="ARBA00023242"/>
    </source>
</evidence>
<dbReference type="InterPro" id="IPR027417">
    <property type="entry name" value="P-loop_NTPase"/>
</dbReference>
<dbReference type="RefSeq" id="XP_038047124.1">
    <property type="nucleotide sequence ID" value="XM_038191196.1"/>
</dbReference>
<dbReference type="CDD" id="cd18041">
    <property type="entry name" value="DEXXQc_DNA2"/>
    <property type="match status" value="1"/>
</dbReference>
<evidence type="ECO:0000256" key="17">
    <source>
        <dbReference type="ARBA" id="ARBA00023004"/>
    </source>
</evidence>
<reference evidence="31" key="1">
    <citation type="submission" date="2022-11" db="UniProtKB">
        <authorList>
            <consortium name="EnsemblMetazoa"/>
        </authorList>
    </citation>
    <scope>IDENTIFICATION</scope>
</reference>
<evidence type="ECO:0000256" key="5">
    <source>
        <dbReference type="ARBA" id="ARBA00012551"/>
    </source>
</evidence>
<feature type="region of interest" description="Disordered" evidence="26">
    <location>
        <begin position="332"/>
        <end position="378"/>
    </location>
</feature>
<evidence type="ECO:0000256" key="9">
    <source>
        <dbReference type="ARBA" id="ARBA00022722"/>
    </source>
</evidence>
<evidence type="ECO:0000259" key="30">
    <source>
        <dbReference type="Pfam" id="PF21123"/>
    </source>
</evidence>
<dbReference type="EnsemblMetazoa" id="XM_038191195.1">
    <property type="protein sequence ID" value="XP_038047123.1"/>
    <property type="gene ID" value="LOC119721227"/>
</dbReference>
<dbReference type="SUPFAM" id="SSF52540">
    <property type="entry name" value="P-loop containing nucleoside triphosphate hydrolases"/>
    <property type="match status" value="1"/>
</dbReference>
<dbReference type="Pfam" id="PF08696">
    <property type="entry name" value="Dna2"/>
    <property type="match status" value="1"/>
</dbReference>
<keyword evidence="9" id="KW-0540">Nuclease</keyword>
<dbReference type="PANTHER" id="PTHR10887">
    <property type="entry name" value="DNA2/NAM7 HELICASE FAMILY"/>
    <property type="match status" value="1"/>
</dbReference>
<dbReference type="EnsemblMetazoa" id="XM_038191196.1">
    <property type="protein sequence ID" value="XP_038047124.1"/>
    <property type="gene ID" value="LOC119721227"/>
</dbReference>
<dbReference type="Gene3D" id="3.40.50.300">
    <property type="entry name" value="P-loop containing nucleotide triphosphate hydrolases"/>
    <property type="match status" value="2"/>
</dbReference>
<dbReference type="GO" id="GO:0017108">
    <property type="term" value="F:5'-flap endonuclease activity"/>
    <property type="evidence" value="ECO:0007669"/>
    <property type="project" value="TreeGrafter"/>
</dbReference>
<evidence type="ECO:0000313" key="31">
    <source>
        <dbReference type="EnsemblMetazoa" id="XP_038047123.1"/>
    </source>
</evidence>
<evidence type="ECO:0000259" key="28">
    <source>
        <dbReference type="Pfam" id="PF13086"/>
    </source>
</evidence>
<evidence type="ECO:0000256" key="11">
    <source>
        <dbReference type="ARBA" id="ARBA00022741"/>
    </source>
</evidence>
<dbReference type="Pfam" id="PF21123">
    <property type="entry name" value="Dna2_Rift"/>
    <property type="match status" value="1"/>
</dbReference>
<feature type="compositionally biased region" description="Polar residues" evidence="26">
    <location>
        <begin position="15"/>
        <end position="24"/>
    </location>
</feature>
<evidence type="ECO:0000256" key="2">
    <source>
        <dbReference type="ARBA" id="ARBA00004123"/>
    </source>
</evidence>
<dbReference type="GO" id="GO:0005739">
    <property type="term" value="C:mitochondrion"/>
    <property type="evidence" value="ECO:0007669"/>
    <property type="project" value="UniProtKB-SubCell"/>
</dbReference>
<keyword evidence="16" id="KW-0067">ATP-binding</keyword>
<evidence type="ECO:0000256" key="23">
    <source>
        <dbReference type="ARBA" id="ARBA00023268"/>
    </source>
</evidence>
<feature type="compositionally biased region" description="Polar residues" evidence="26">
    <location>
        <begin position="676"/>
        <end position="686"/>
    </location>
</feature>
<dbReference type="GO" id="GO:0071932">
    <property type="term" value="P:replication fork reversal"/>
    <property type="evidence" value="ECO:0007669"/>
    <property type="project" value="TreeGrafter"/>
</dbReference>
<evidence type="ECO:0000256" key="16">
    <source>
        <dbReference type="ARBA" id="ARBA00022840"/>
    </source>
</evidence>
<evidence type="ECO:0000256" key="15">
    <source>
        <dbReference type="ARBA" id="ARBA00022806"/>
    </source>
</evidence>
<dbReference type="RefSeq" id="XP_038047123.1">
    <property type="nucleotide sequence ID" value="XM_038191195.1"/>
</dbReference>
<dbReference type="InterPro" id="IPR011604">
    <property type="entry name" value="PDDEXK-like_dom_sf"/>
</dbReference>
<feature type="domain" description="DNA2/NAM7 helicase helicase" evidence="28">
    <location>
        <begin position="1515"/>
        <end position="1582"/>
    </location>
</feature>
<dbReference type="Proteomes" id="UP000887568">
    <property type="component" value="Unplaced"/>
</dbReference>
<evidence type="ECO:0000256" key="3">
    <source>
        <dbReference type="ARBA" id="ARBA00004173"/>
    </source>
</evidence>
<feature type="compositionally biased region" description="Polar residues" evidence="26">
    <location>
        <begin position="193"/>
        <end position="204"/>
    </location>
</feature>
<comment type="similarity">
    <text evidence="4">Belongs to the DNA2/NAM7 helicase family.</text>
</comment>
<feature type="compositionally biased region" description="Polar residues" evidence="26">
    <location>
        <begin position="356"/>
        <end position="366"/>
    </location>
</feature>
<keyword evidence="11" id="KW-0547">Nucleotide-binding</keyword>
<dbReference type="OrthoDB" id="306218at2759"/>
<evidence type="ECO:0000256" key="24">
    <source>
        <dbReference type="ARBA" id="ARBA00032548"/>
    </source>
</evidence>
<comment type="catalytic activity">
    <reaction evidence="25">
        <text>ATP + H2O = ADP + phosphate + H(+)</text>
        <dbReference type="Rhea" id="RHEA:13065"/>
        <dbReference type="ChEBI" id="CHEBI:15377"/>
        <dbReference type="ChEBI" id="CHEBI:15378"/>
        <dbReference type="ChEBI" id="CHEBI:30616"/>
        <dbReference type="ChEBI" id="CHEBI:43474"/>
        <dbReference type="ChEBI" id="CHEBI:456216"/>
        <dbReference type="EC" id="3.6.4.12"/>
    </reaction>
</comment>
<feature type="region of interest" description="Disordered" evidence="26">
    <location>
        <begin position="179"/>
        <end position="204"/>
    </location>
</feature>
<dbReference type="Gene3D" id="3.90.320.10">
    <property type="match status" value="1"/>
</dbReference>
<accession>A0A913Z5N7</accession>
<feature type="region of interest" description="Disordered" evidence="26">
    <location>
        <begin position="1"/>
        <end position="105"/>
    </location>
</feature>
<evidence type="ECO:0000256" key="12">
    <source>
        <dbReference type="ARBA" id="ARBA00022759"/>
    </source>
</evidence>
<evidence type="ECO:0000256" key="14">
    <source>
        <dbReference type="ARBA" id="ARBA00022801"/>
    </source>
</evidence>
<keyword evidence="17" id="KW-0408">Iron</keyword>